<keyword evidence="3 6" id="KW-0964">Secreted</keyword>
<comment type="subcellular location">
    <subcellularLocation>
        <location evidence="6">Secreted</location>
        <location evidence="6">Cell wall</location>
    </subcellularLocation>
    <subcellularLocation>
        <location evidence="6">Membrane</location>
        <topology evidence="6">Peripheral membrane protein</topology>
    </subcellularLocation>
</comment>
<feature type="signal peptide" evidence="6">
    <location>
        <begin position="1"/>
        <end position="33"/>
    </location>
</feature>
<feature type="domain" description="Expansin-like EG45" evidence="7">
    <location>
        <begin position="62"/>
        <end position="176"/>
    </location>
</feature>
<reference evidence="9 10" key="1">
    <citation type="submission" date="2024-09" db="EMBL/GenBank/DDBJ databases">
        <title>Chromosome-scale assembly of Riccia fluitans.</title>
        <authorList>
            <person name="Paukszto L."/>
            <person name="Sawicki J."/>
            <person name="Karawczyk K."/>
            <person name="Piernik-Szablinska J."/>
            <person name="Szczecinska M."/>
            <person name="Mazdziarz M."/>
        </authorList>
    </citation>
    <scope>NUCLEOTIDE SEQUENCE [LARGE SCALE GENOMIC DNA]</scope>
    <source>
        <strain evidence="9">Rf_01</strain>
        <tissue evidence="9">Aerial parts of the thallus</tissue>
    </source>
</reference>
<dbReference type="SUPFAM" id="SSF49590">
    <property type="entry name" value="PHL pollen allergen"/>
    <property type="match status" value="1"/>
</dbReference>
<evidence type="ECO:0000256" key="3">
    <source>
        <dbReference type="ARBA" id="ARBA00022525"/>
    </source>
</evidence>
<dbReference type="InterPro" id="IPR036749">
    <property type="entry name" value="Expansin_CBD_sf"/>
</dbReference>
<dbReference type="GO" id="GO:0071555">
    <property type="term" value="P:cell wall organization"/>
    <property type="evidence" value="ECO:0007669"/>
    <property type="project" value="UniProtKB-KW"/>
</dbReference>
<evidence type="ECO:0000313" key="10">
    <source>
        <dbReference type="Proteomes" id="UP001605036"/>
    </source>
</evidence>
<dbReference type="SUPFAM" id="SSF50685">
    <property type="entry name" value="Barwin-like endoglucanases"/>
    <property type="match status" value="1"/>
</dbReference>
<keyword evidence="2 6" id="KW-0134">Cell wall</keyword>
<protein>
    <recommendedName>
        <fullName evidence="6">Expansin</fullName>
    </recommendedName>
</protein>
<dbReference type="Pfam" id="PF03330">
    <property type="entry name" value="DPBB_1"/>
    <property type="match status" value="1"/>
</dbReference>
<name>A0ABD1ZAC8_9MARC</name>
<dbReference type="PANTHER" id="PTHR31867">
    <property type="entry name" value="EXPANSIN-A15"/>
    <property type="match status" value="1"/>
</dbReference>
<feature type="domain" description="Expansin-like CBD" evidence="8">
    <location>
        <begin position="186"/>
        <end position="265"/>
    </location>
</feature>
<evidence type="ECO:0000256" key="5">
    <source>
        <dbReference type="ARBA" id="ARBA00023136"/>
    </source>
</evidence>
<dbReference type="AlphaFoldDB" id="A0ABD1ZAC8"/>
<keyword evidence="5" id="KW-0472">Membrane</keyword>
<dbReference type="InterPro" id="IPR009009">
    <property type="entry name" value="RlpA-like_DPBB"/>
</dbReference>
<evidence type="ECO:0000259" key="7">
    <source>
        <dbReference type="PROSITE" id="PS50842"/>
    </source>
</evidence>
<evidence type="ECO:0000259" key="8">
    <source>
        <dbReference type="PROSITE" id="PS50843"/>
    </source>
</evidence>
<dbReference type="CDD" id="cd22274">
    <property type="entry name" value="DPBB_EXPA_N"/>
    <property type="match status" value="1"/>
</dbReference>
<dbReference type="InterPro" id="IPR007117">
    <property type="entry name" value="Expansin_CBD"/>
</dbReference>
<dbReference type="PRINTS" id="PR01225">
    <property type="entry name" value="EXPANSNFAMLY"/>
</dbReference>
<gene>
    <name evidence="9" type="ORF">R1flu_011936</name>
</gene>
<dbReference type="SMART" id="SM00837">
    <property type="entry name" value="DPBB_1"/>
    <property type="match status" value="1"/>
</dbReference>
<keyword evidence="10" id="KW-1185">Reference proteome</keyword>
<evidence type="ECO:0000256" key="1">
    <source>
        <dbReference type="ARBA" id="ARBA00005392"/>
    </source>
</evidence>
<evidence type="ECO:0000256" key="6">
    <source>
        <dbReference type="RuleBase" id="RU365023"/>
    </source>
</evidence>
<dbReference type="InterPro" id="IPR002963">
    <property type="entry name" value="Expansin"/>
</dbReference>
<comment type="function">
    <text evidence="6">Causes loosening and extension of plant cell walls by disrupting non-covalent bonding between cellulose microfibrils and matrix glucans. No enzymatic activity has been found.</text>
</comment>
<sequence>MTTMMKQRSRVGLVGTLLATFLLILNNGDVARALDPYAVAATTWRDGTATFYGGMDASGTMNGGCGYANPFNLGYGDQTAALSGALWNKGLSCGACFEIKCKISASAYAKQWCYASQPSIFVTATNLCPQGSFGGWCDSPRIHFDLAYAAFTKVANQVAGHMPVQYRRTPCRKSGGIKFQLNGNPYWDLVLIYNVGGGGNVHAAAIKGSSTNFYTMTQNWGMNWQAYASLRGQALTFKLTLGNGRTATFYNVCPSYWQIGQTCQSSYNF</sequence>
<dbReference type="GO" id="GO:0016020">
    <property type="term" value="C:membrane"/>
    <property type="evidence" value="ECO:0007669"/>
    <property type="project" value="UniProtKB-SubCell"/>
</dbReference>
<comment type="caution">
    <text evidence="9">The sequence shown here is derived from an EMBL/GenBank/DDBJ whole genome shotgun (WGS) entry which is preliminary data.</text>
</comment>
<comment type="similarity">
    <text evidence="1 6">Belongs to the expansin family. Expansin A subfamily.</text>
</comment>
<dbReference type="Gene3D" id="2.40.40.10">
    <property type="entry name" value="RlpA-like domain"/>
    <property type="match status" value="1"/>
</dbReference>
<evidence type="ECO:0000256" key="4">
    <source>
        <dbReference type="ARBA" id="ARBA00022729"/>
    </source>
</evidence>
<evidence type="ECO:0000313" key="9">
    <source>
        <dbReference type="EMBL" id="KAL2644349.1"/>
    </source>
</evidence>
<organism evidence="9 10">
    <name type="scientific">Riccia fluitans</name>
    <dbReference type="NCBI Taxonomy" id="41844"/>
    <lineage>
        <taxon>Eukaryota</taxon>
        <taxon>Viridiplantae</taxon>
        <taxon>Streptophyta</taxon>
        <taxon>Embryophyta</taxon>
        <taxon>Marchantiophyta</taxon>
        <taxon>Marchantiopsida</taxon>
        <taxon>Marchantiidae</taxon>
        <taxon>Marchantiales</taxon>
        <taxon>Ricciaceae</taxon>
        <taxon>Riccia</taxon>
    </lineage>
</organism>
<dbReference type="Proteomes" id="UP001605036">
    <property type="component" value="Unassembled WGS sequence"/>
</dbReference>
<keyword evidence="6" id="KW-0961">Cell wall biogenesis/degradation</keyword>
<accession>A0ABD1ZAC8</accession>
<evidence type="ECO:0000256" key="2">
    <source>
        <dbReference type="ARBA" id="ARBA00022512"/>
    </source>
</evidence>
<feature type="chain" id="PRO_5044526278" description="Expansin" evidence="6">
    <location>
        <begin position="34"/>
        <end position="269"/>
    </location>
</feature>
<dbReference type="InterPro" id="IPR007118">
    <property type="entry name" value="Expan_Lol_pI"/>
</dbReference>
<dbReference type="PROSITE" id="PS50843">
    <property type="entry name" value="EXPANSIN_CBD"/>
    <property type="match status" value="1"/>
</dbReference>
<dbReference type="InterPro" id="IPR036908">
    <property type="entry name" value="RlpA-like_sf"/>
</dbReference>
<proteinExistence type="inferred from homology"/>
<dbReference type="Pfam" id="PF01357">
    <property type="entry name" value="Expansin_C"/>
    <property type="match status" value="1"/>
</dbReference>
<dbReference type="EMBL" id="JBHFFA010000002">
    <property type="protein sequence ID" value="KAL2644349.1"/>
    <property type="molecule type" value="Genomic_DNA"/>
</dbReference>
<dbReference type="Gene3D" id="2.60.40.760">
    <property type="entry name" value="Expansin, cellulose-binding-like domain"/>
    <property type="match status" value="1"/>
</dbReference>
<dbReference type="InterPro" id="IPR007112">
    <property type="entry name" value="Expansin/allergen_DPBB_dom"/>
</dbReference>
<dbReference type="PRINTS" id="PR01226">
    <property type="entry name" value="EXPANSIN"/>
</dbReference>
<keyword evidence="4 6" id="KW-0732">Signal</keyword>
<dbReference type="PROSITE" id="PS50842">
    <property type="entry name" value="EXPANSIN_EG45"/>
    <property type="match status" value="1"/>
</dbReference>